<evidence type="ECO:0000313" key="2">
    <source>
        <dbReference type="EMBL" id="KAL0012897.1"/>
    </source>
</evidence>
<sequence length="230" mass="25406">MDKWKQTLIPTTTWRASPPAVAAPTLTPTRKPQTPKTPMKKTPSPQLAPPPPTRVEAPARLKTENLNSYATNSDGTKDGGAQGTGPAGHTAPAGSSMPGIVVKEDATKIFTENIQTSGTYSAKEESLKREACMWIDDDQDNESRQEINDKDYVVKVYKIEDISDEEDGMKHKDLSKKEGNYEVWLTVAMVAMLKTIDNDIPVLLEAYTSLKSDGHVYLLIQNHDLILRLL</sequence>
<gene>
    <name evidence="2" type="ORF">SO802_008005</name>
</gene>
<name>A0AAW2DQM4_9ROSI</name>
<reference evidence="2 3" key="1">
    <citation type="submission" date="2024-01" db="EMBL/GenBank/DDBJ databases">
        <title>A telomere-to-telomere, gap-free genome of sweet tea (Lithocarpus litseifolius).</title>
        <authorList>
            <person name="Zhou J."/>
        </authorList>
    </citation>
    <scope>NUCLEOTIDE SEQUENCE [LARGE SCALE GENOMIC DNA]</scope>
    <source>
        <strain evidence="2">Zhou-2022a</strain>
        <tissue evidence="2">Leaf</tissue>
    </source>
</reference>
<proteinExistence type="predicted"/>
<organism evidence="2 3">
    <name type="scientific">Lithocarpus litseifolius</name>
    <dbReference type="NCBI Taxonomy" id="425828"/>
    <lineage>
        <taxon>Eukaryota</taxon>
        <taxon>Viridiplantae</taxon>
        <taxon>Streptophyta</taxon>
        <taxon>Embryophyta</taxon>
        <taxon>Tracheophyta</taxon>
        <taxon>Spermatophyta</taxon>
        <taxon>Magnoliopsida</taxon>
        <taxon>eudicotyledons</taxon>
        <taxon>Gunneridae</taxon>
        <taxon>Pentapetalae</taxon>
        <taxon>rosids</taxon>
        <taxon>fabids</taxon>
        <taxon>Fagales</taxon>
        <taxon>Fagaceae</taxon>
        <taxon>Lithocarpus</taxon>
    </lineage>
</organism>
<keyword evidence="3" id="KW-1185">Reference proteome</keyword>
<evidence type="ECO:0000313" key="3">
    <source>
        <dbReference type="Proteomes" id="UP001459277"/>
    </source>
</evidence>
<dbReference type="Proteomes" id="UP001459277">
    <property type="component" value="Unassembled WGS sequence"/>
</dbReference>
<protein>
    <submittedName>
        <fullName evidence="2">Uncharacterized protein</fullName>
    </submittedName>
</protein>
<dbReference type="EMBL" id="JAZDWU010000002">
    <property type="protein sequence ID" value="KAL0012897.1"/>
    <property type="molecule type" value="Genomic_DNA"/>
</dbReference>
<feature type="compositionally biased region" description="Low complexity" evidence="1">
    <location>
        <begin position="16"/>
        <end position="45"/>
    </location>
</feature>
<evidence type="ECO:0000256" key="1">
    <source>
        <dbReference type="SAM" id="MobiDB-lite"/>
    </source>
</evidence>
<accession>A0AAW2DQM4</accession>
<feature type="region of interest" description="Disordered" evidence="1">
    <location>
        <begin position="1"/>
        <end position="98"/>
    </location>
</feature>
<feature type="compositionally biased region" description="Polar residues" evidence="1">
    <location>
        <begin position="64"/>
        <end position="74"/>
    </location>
</feature>
<dbReference type="AlphaFoldDB" id="A0AAW2DQM4"/>
<comment type="caution">
    <text evidence="2">The sequence shown here is derived from an EMBL/GenBank/DDBJ whole genome shotgun (WGS) entry which is preliminary data.</text>
</comment>